<keyword evidence="1" id="KW-0472">Membrane</keyword>
<reference evidence="2 3" key="1">
    <citation type="submission" date="2023-07" db="EMBL/GenBank/DDBJ databases">
        <title>Genomic Encyclopedia of Type Strains, Phase IV (KMG-IV): sequencing the most valuable type-strain genomes for metagenomic binning, comparative biology and taxonomic classification.</title>
        <authorList>
            <person name="Goeker M."/>
        </authorList>
    </citation>
    <scope>NUCLEOTIDE SEQUENCE [LARGE SCALE GENOMIC DNA]</scope>
    <source>
        <strain evidence="2 3">DSM 4006</strain>
    </source>
</reference>
<evidence type="ECO:0000256" key="1">
    <source>
        <dbReference type="SAM" id="Phobius"/>
    </source>
</evidence>
<organism evidence="2 3">
    <name type="scientific">Alicyclobacillus cycloheptanicus</name>
    <dbReference type="NCBI Taxonomy" id="1457"/>
    <lineage>
        <taxon>Bacteria</taxon>
        <taxon>Bacillati</taxon>
        <taxon>Bacillota</taxon>
        <taxon>Bacilli</taxon>
        <taxon>Bacillales</taxon>
        <taxon>Alicyclobacillaceae</taxon>
        <taxon>Alicyclobacillus</taxon>
    </lineage>
</organism>
<protein>
    <recommendedName>
        <fullName evidence="4">DUF1453 domain-containing protein</fullName>
    </recommendedName>
</protein>
<dbReference type="Proteomes" id="UP001232973">
    <property type="component" value="Unassembled WGS sequence"/>
</dbReference>
<evidence type="ECO:0000313" key="3">
    <source>
        <dbReference type="Proteomes" id="UP001232973"/>
    </source>
</evidence>
<name>A0ABT9XM40_9BACL</name>
<feature type="transmembrane region" description="Helical" evidence="1">
    <location>
        <begin position="57"/>
        <end position="78"/>
    </location>
</feature>
<feature type="transmembrane region" description="Helical" evidence="1">
    <location>
        <begin position="99"/>
        <end position="121"/>
    </location>
</feature>
<comment type="caution">
    <text evidence="2">The sequence shown here is derived from an EMBL/GenBank/DDBJ whole genome shotgun (WGS) entry which is preliminary data.</text>
</comment>
<keyword evidence="1" id="KW-1133">Transmembrane helix</keyword>
<evidence type="ECO:0008006" key="4">
    <source>
        <dbReference type="Google" id="ProtNLM"/>
    </source>
</evidence>
<accession>A0ABT9XM40</accession>
<dbReference type="EMBL" id="JAUSTP010000040">
    <property type="protein sequence ID" value="MDQ0191380.1"/>
    <property type="molecule type" value="Genomic_DNA"/>
</dbReference>
<proteinExistence type="predicted"/>
<keyword evidence="1" id="KW-0812">Transmembrane</keyword>
<keyword evidence="3" id="KW-1185">Reference proteome</keyword>
<evidence type="ECO:0000313" key="2">
    <source>
        <dbReference type="EMBL" id="MDQ0191380.1"/>
    </source>
</evidence>
<feature type="transmembrane region" description="Helical" evidence="1">
    <location>
        <begin position="34"/>
        <end position="51"/>
    </location>
</feature>
<feature type="transmembrane region" description="Helical" evidence="1">
    <location>
        <begin position="133"/>
        <end position="152"/>
    </location>
</feature>
<dbReference type="RefSeq" id="WP_274457154.1">
    <property type="nucleotide sequence ID" value="NZ_CP067097.1"/>
</dbReference>
<gene>
    <name evidence="2" type="ORF">J2S03_003251</name>
</gene>
<sequence>MHDASYARDIIIGIVLLGVLIQRQLTPRPLSGRLLLLPGILGVYAIYAAAGNAQVGLAGWISLLVTLVLSLVVGLIRGRLTHVYQENGRWMVAGSWKTLVFWLASIPIRYGVHFLLVPLLGPGAAFQGSTSTLPYLFSIAGLMLGRAAMLALRHPEAVRQASLDRKRDRAARRGR</sequence>
<feature type="transmembrane region" description="Helical" evidence="1">
    <location>
        <begin position="6"/>
        <end position="22"/>
    </location>
</feature>